<dbReference type="Pfam" id="PF00550">
    <property type="entry name" value="PP-binding"/>
    <property type="match status" value="1"/>
</dbReference>
<dbReference type="Pfam" id="PF00975">
    <property type="entry name" value="Thioesterase"/>
    <property type="match status" value="1"/>
</dbReference>
<dbReference type="SMART" id="SM00826">
    <property type="entry name" value="PKS_DH"/>
    <property type="match status" value="1"/>
</dbReference>
<dbReference type="PANTHER" id="PTHR11487">
    <property type="entry name" value="THIOESTERASE"/>
    <property type="match status" value="1"/>
</dbReference>
<dbReference type="PROSITE" id="PS50075">
    <property type="entry name" value="CARRIER"/>
    <property type="match status" value="1"/>
</dbReference>
<dbReference type="EMBL" id="JBEYBN010000130">
    <property type="protein sequence ID" value="MEU2272852.1"/>
    <property type="molecule type" value="Genomic_DNA"/>
</dbReference>
<keyword evidence="4" id="KW-0808">Transferase</keyword>
<organism evidence="10 11">
    <name type="scientific">Streptomyces olindensis</name>
    <dbReference type="NCBI Taxonomy" id="358823"/>
    <lineage>
        <taxon>Bacteria</taxon>
        <taxon>Bacillati</taxon>
        <taxon>Actinomycetota</taxon>
        <taxon>Actinomycetes</taxon>
        <taxon>Kitasatosporales</taxon>
        <taxon>Streptomycetaceae</taxon>
        <taxon>Streptomyces</taxon>
    </lineage>
</organism>
<dbReference type="PANTHER" id="PTHR11487:SF0">
    <property type="entry name" value="S-ACYL FATTY ACID SYNTHASE THIOESTERASE, MEDIUM CHAIN"/>
    <property type="match status" value="1"/>
</dbReference>
<dbReference type="InterPro" id="IPR009081">
    <property type="entry name" value="PP-bd_ACP"/>
</dbReference>
<evidence type="ECO:0000256" key="7">
    <source>
        <dbReference type="SAM" id="MobiDB-lite"/>
    </source>
</evidence>
<feature type="region of interest" description="Disordered" evidence="7">
    <location>
        <begin position="225"/>
        <end position="259"/>
    </location>
</feature>
<dbReference type="InterPro" id="IPR029058">
    <property type="entry name" value="AB_hydrolase_fold"/>
</dbReference>
<feature type="domain" description="Carrier" evidence="8">
    <location>
        <begin position="451"/>
        <end position="525"/>
    </location>
</feature>
<evidence type="ECO:0000259" key="9">
    <source>
        <dbReference type="PROSITE" id="PS52019"/>
    </source>
</evidence>
<keyword evidence="2" id="KW-0596">Phosphopantetheine</keyword>
<protein>
    <submittedName>
        <fullName evidence="10">Thioesterase domain-containing protein</fullName>
    </submittedName>
</protein>
<evidence type="ECO:0000256" key="1">
    <source>
        <dbReference type="ARBA" id="ARBA00007169"/>
    </source>
</evidence>
<dbReference type="InterPro" id="IPR006162">
    <property type="entry name" value="Ppantetheine_attach_site"/>
</dbReference>
<evidence type="ECO:0000313" key="11">
    <source>
        <dbReference type="Proteomes" id="UP001550603"/>
    </source>
</evidence>
<evidence type="ECO:0000256" key="5">
    <source>
        <dbReference type="ARBA" id="ARBA00022801"/>
    </source>
</evidence>
<evidence type="ECO:0000256" key="6">
    <source>
        <dbReference type="PROSITE-ProRule" id="PRU01363"/>
    </source>
</evidence>
<dbReference type="InterPro" id="IPR036736">
    <property type="entry name" value="ACP-like_sf"/>
</dbReference>
<dbReference type="InterPro" id="IPR020806">
    <property type="entry name" value="PKS_PP-bd"/>
</dbReference>
<keyword evidence="11" id="KW-1185">Reference proteome</keyword>
<dbReference type="InterPro" id="IPR049900">
    <property type="entry name" value="PKS_mFAS_DH"/>
</dbReference>
<keyword evidence="3" id="KW-0597">Phosphoprotein</keyword>
<feature type="region of interest" description="C-terminal hotdog fold" evidence="6">
    <location>
        <begin position="276"/>
        <end position="427"/>
    </location>
</feature>
<feature type="non-terminal residue" evidence="10">
    <location>
        <position position="1"/>
    </location>
</feature>
<dbReference type="InterPro" id="IPR012223">
    <property type="entry name" value="TEII"/>
</dbReference>
<dbReference type="Gene3D" id="3.10.129.110">
    <property type="entry name" value="Polyketide synthase dehydratase"/>
    <property type="match status" value="1"/>
</dbReference>
<dbReference type="Pfam" id="PF14765">
    <property type="entry name" value="PS-DH"/>
    <property type="match status" value="1"/>
</dbReference>
<evidence type="ECO:0000259" key="8">
    <source>
        <dbReference type="PROSITE" id="PS50075"/>
    </source>
</evidence>
<gene>
    <name evidence="10" type="ORF">ABZ568_41705</name>
</gene>
<comment type="caution">
    <text evidence="10">The sequence shown here is derived from an EMBL/GenBank/DDBJ whole genome shotgun (WGS) entry which is preliminary data.</text>
</comment>
<feature type="region of interest" description="N-terminal hotdog fold" evidence="6">
    <location>
        <begin position="108"/>
        <end position="254"/>
    </location>
</feature>
<evidence type="ECO:0000256" key="3">
    <source>
        <dbReference type="ARBA" id="ARBA00022553"/>
    </source>
</evidence>
<dbReference type="InterPro" id="IPR001031">
    <property type="entry name" value="Thioesterase"/>
</dbReference>
<evidence type="ECO:0000313" key="10">
    <source>
        <dbReference type="EMBL" id="MEU2272852.1"/>
    </source>
</evidence>
<sequence length="812" mass="87278">HGPHAAEMTADQAADPAFWAPEGAGTSARAAAGALAAHGYDTLVHIGGTPAPEDPDGVWRLPGDDIWTELLDGLAHRHLTGDEVDWSAFDDGYDRSRLDLPGQTFRRREYRTAPTETDAPAAPGAGTPVGTLGLRTLPSPLEQRQFTTTVSRALLPEVADTAGVVHVGHYQDMLASAARPAGGLRLAGVTFEQALTLTGARERAVHLVLDPPDGDGWSAFSVHSRATDEASGPGEPHTWRRHAGGRMRPDPAAEDPAADARPLAEEARAAIRERCLERIDGTEFHRRLAERGVPYGPSVAWVTEAWLGDGEILARLRAPSAEETHGGPGRPAPELPVPPGVLDACAPLYALAAERDLHERDLFMVAGLGEAGFGARADGPLWCHVRLTAPATRDRLVGDHLLCAEDGRTVGWARGTEIRVIGPGGPVPDTPPTDAAADAARARWHGRSGRAALRARLARMVGELLQLPPEDVPFTQPLAETGLDSLAALELRRRVRAEAAVDLPVDLLIAGPTLDEVLDRVMASVEGHAVAGPRRPYDKDSARWLPVTPRDDCAVRVFCLPYGGRGASLYRDWAAAADPAVDVCPVQLPGREERGDEHPVDAVEDAVEAVAQALEPYLDRPFALYGHSMGALLAFRLAHRLGPKYGESLRHLFVSAFSAPTGRENPLGARLRSVTRSLGFTEMPGHEELMSLRRAEPERYRDALRTELGDDLAGVAEVALDGAGYADLRIVESYRHDLTEPPLHLPVTAFHGAADPVVSEADARAWRTLTTADFELLVLPGDHYFVHGDQSGPRVLAELTHRLRAAHRSPRS</sequence>
<dbReference type="PROSITE" id="PS00012">
    <property type="entry name" value="PHOSPHOPANTETHEINE"/>
    <property type="match status" value="1"/>
</dbReference>
<dbReference type="PROSITE" id="PS52019">
    <property type="entry name" value="PKS_MFAS_DH"/>
    <property type="match status" value="1"/>
</dbReference>
<dbReference type="Gene3D" id="3.40.50.1820">
    <property type="entry name" value="alpha/beta hydrolase"/>
    <property type="match status" value="1"/>
</dbReference>
<feature type="region of interest" description="Disordered" evidence="7">
    <location>
        <begin position="110"/>
        <end position="132"/>
    </location>
</feature>
<proteinExistence type="inferred from homology"/>
<comment type="caution">
    <text evidence="6">Lacks conserved residue(s) required for the propagation of feature annotation.</text>
</comment>
<feature type="compositionally biased region" description="Low complexity" evidence="7">
    <location>
        <begin position="112"/>
        <end position="132"/>
    </location>
</feature>
<evidence type="ECO:0000256" key="2">
    <source>
        <dbReference type="ARBA" id="ARBA00022450"/>
    </source>
</evidence>
<dbReference type="InterPro" id="IPR042104">
    <property type="entry name" value="PKS_dehydratase_sf"/>
</dbReference>
<feature type="domain" description="PKS/mFAS DH" evidence="9">
    <location>
        <begin position="108"/>
        <end position="427"/>
    </location>
</feature>
<accession>A0ABV2Y9B7</accession>
<dbReference type="Proteomes" id="UP001550603">
    <property type="component" value="Unassembled WGS sequence"/>
</dbReference>
<dbReference type="SMART" id="SM00823">
    <property type="entry name" value="PKS_PP"/>
    <property type="match status" value="1"/>
</dbReference>
<dbReference type="InterPro" id="IPR020807">
    <property type="entry name" value="PKS_DH"/>
</dbReference>
<reference evidence="10 11" key="1">
    <citation type="submission" date="2024-06" db="EMBL/GenBank/DDBJ databases">
        <title>The Natural Products Discovery Center: Release of the First 8490 Sequenced Strains for Exploring Actinobacteria Biosynthetic Diversity.</title>
        <authorList>
            <person name="Kalkreuter E."/>
            <person name="Kautsar S.A."/>
            <person name="Yang D."/>
            <person name="Bader C.D."/>
            <person name="Teijaro C.N."/>
            <person name="Fluegel L."/>
            <person name="Davis C.M."/>
            <person name="Simpson J.R."/>
            <person name="Lauterbach L."/>
            <person name="Steele A.D."/>
            <person name="Gui C."/>
            <person name="Meng S."/>
            <person name="Li G."/>
            <person name="Viehrig K."/>
            <person name="Ye F."/>
            <person name="Su P."/>
            <person name="Kiefer A.F."/>
            <person name="Nichols A."/>
            <person name="Cepeda A.J."/>
            <person name="Yan W."/>
            <person name="Fan B."/>
            <person name="Jiang Y."/>
            <person name="Adhikari A."/>
            <person name="Zheng C.-J."/>
            <person name="Schuster L."/>
            <person name="Cowan T.M."/>
            <person name="Smanski M.J."/>
            <person name="Chevrette M.G."/>
            <person name="De Carvalho L.P.S."/>
            <person name="Shen B."/>
        </authorList>
    </citation>
    <scope>NUCLEOTIDE SEQUENCE [LARGE SCALE GENOMIC DNA]</scope>
    <source>
        <strain evidence="10 11">NPDC019583</strain>
    </source>
</reference>
<dbReference type="InterPro" id="IPR020802">
    <property type="entry name" value="TesA-like"/>
</dbReference>
<dbReference type="InterPro" id="IPR049551">
    <property type="entry name" value="PKS_DH_C"/>
</dbReference>
<evidence type="ECO:0000256" key="4">
    <source>
        <dbReference type="ARBA" id="ARBA00022679"/>
    </source>
</evidence>
<dbReference type="SMART" id="SM00824">
    <property type="entry name" value="PKS_TE"/>
    <property type="match status" value="1"/>
</dbReference>
<dbReference type="RefSeq" id="WP_359795046.1">
    <property type="nucleotide sequence ID" value="NZ_JBEYBN010000130.1"/>
</dbReference>
<dbReference type="SUPFAM" id="SSF53474">
    <property type="entry name" value="alpha/beta-Hydrolases"/>
    <property type="match status" value="1"/>
</dbReference>
<name>A0ABV2Y9B7_9ACTN</name>
<dbReference type="Gene3D" id="1.10.1200.10">
    <property type="entry name" value="ACP-like"/>
    <property type="match status" value="1"/>
</dbReference>
<keyword evidence="5" id="KW-0378">Hydrolase</keyword>
<comment type="similarity">
    <text evidence="1">Belongs to the thioesterase family.</text>
</comment>